<feature type="transmembrane region" description="Helical" evidence="8">
    <location>
        <begin position="7"/>
        <end position="35"/>
    </location>
</feature>
<evidence type="ECO:0000256" key="7">
    <source>
        <dbReference type="PIRSR" id="PIRSR001217-1"/>
    </source>
</evidence>
<comment type="subcellular location">
    <subcellularLocation>
        <location evidence="1">Membrane</location>
    </subcellularLocation>
</comment>
<keyword evidence="8" id="KW-0812">Transmembrane</keyword>
<keyword evidence="11" id="KW-1185">Reference proteome</keyword>
<evidence type="ECO:0000256" key="6">
    <source>
        <dbReference type="ARBA" id="ARBA00023136"/>
    </source>
</evidence>
<dbReference type="GO" id="GO:0008236">
    <property type="term" value="F:serine-type peptidase activity"/>
    <property type="evidence" value="ECO:0007669"/>
    <property type="project" value="UniProtKB-KW"/>
</dbReference>
<gene>
    <name evidence="10" type="primary">sppA</name>
    <name evidence="10" type="ORF">EXN75_06450</name>
</gene>
<dbReference type="AlphaFoldDB" id="A0A4Y8VPL2"/>
<dbReference type="PIRSF" id="PIRSF001217">
    <property type="entry name" value="Protease_4_SppA"/>
    <property type="match status" value="1"/>
</dbReference>
<reference evidence="10 11" key="1">
    <citation type="submission" date="2019-02" db="EMBL/GenBank/DDBJ databases">
        <title>Draft Genome Sequence of the Prevotella sp. BCRC 81118, Isolated from Human Feces.</title>
        <authorList>
            <person name="Huang C.-H."/>
        </authorList>
    </citation>
    <scope>NUCLEOTIDE SEQUENCE [LARGE SCALE GENOMIC DNA]</scope>
    <source>
        <strain evidence="10 11">BCRC 81118</strain>
    </source>
</reference>
<evidence type="ECO:0000256" key="5">
    <source>
        <dbReference type="ARBA" id="ARBA00022825"/>
    </source>
</evidence>
<keyword evidence="3" id="KW-0645">Protease</keyword>
<keyword evidence="6 8" id="KW-0472">Membrane</keyword>
<sequence length="594" mass="66180">MKQFFKYAAATIVGLFAFCLIFGIFGFISLIGMVASSSSTPTIKDKSVMVLTLQGEIIDRAEDNWLGQITGNQFNTLGMNEILSAIKKAKTEEKIKGIYLEAGALQADYATIQEIRNALADFKKSGKWIIAYGDAFSQGSYYLASIANQVYVNPEGNIDWHGISSQPQYIKDVAAKFGVHFTVVKVGKYKSFTETYTEDKMSDANREQVSRYINGLWQQMLTDVSNSRKISKDSLNHYADGLMVFDDSKLLKSRKFVDGFCYYDEIRNIVKKQLGLKADQKIAQVSMKDVNAAINDNNMMGDEIAVYYCQGSIVRMATPSIYGDEQQIVSSDVVRDLEELAEDKNVKAVVLRINSGGGDAYASEQIWHAVSELNKKKPVVVSMGGMAASGAYYMSMGARYVMAQPTTLTGSIGIFGALPDFSDLLTKKLGFKYDEVKTNKNSAYMGAGTARPWSQEEITHLQAYVNRGYALFRKRVADGRKMNVEEVEKIAQGRVWLGTDAKKIKLIDGFGSLNDAIVKAAQLAKISDYQTTEYPMQADWMEQLLSQVSDNSGNYLDEQLKLTLGNLYQPFVMIRNMKEKEPVQAALPFFLNIN</sequence>
<comment type="similarity">
    <text evidence="2">Belongs to the peptidase S49 family.</text>
</comment>
<dbReference type="Proteomes" id="UP000297872">
    <property type="component" value="Unassembled WGS sequence"/>
</dbReference>
<dbReference type="NCBIfam" id="TIGR00705">
    <property type="entry name" value="SppA_67K"/>
    <property type="match status" value="1"/>
</dbReference>
<dbReference type="InterPro" id="IPR029045">
    <property type="entry name" value="ClpP/crotonase-like_dom_sf"/>
</dbReference>
<dbReference type="OrthoDB" id="9764363at2"/>
<dbReference type="Gene3D" id="3.90.226.10">
    <property type="entry name" value="2-enoyl-CoA Hydratase, Chain A, domain 1"/>
    <property type="match status" value="2"/>
</dbReference>
<keyword evidence="4" id="KW-0378">Hydrolase</keyword>
<dbReference type="GO" id="GO:0016020">
    <property type="term" value="C:membrane"/>
    <property type="evidence" value="ECO:0007669"/>
    <property type="project" value="UniProtKB-SubCell"/>
</dbReference>
<dbReference type="InterPro" id="IPR047272">
    <property type="entry name" value="S49_SppA_C"/>
</dbReference>
<dbReference type="Pfam" id="PF01343">
    <property type="entry name" value="Peptidase_S49"/>
    <property type="match status" value="2"/>
</dbReference>
<dbReference type="PANTHER" id="PTHR33209:SF1">
    <property type="entry name" value="PEPTIDASE S49 DOMAIN-CONTAINING PROTEIN"/>
    <property type="match status" value="1"/>
</dbReference>
<dbReference type="InterPro" id="IPR002142">
    <property type="entry name" value="Peptidase_S49"/>
</dbReference>
<dbReference type="GO" id="GO:0006465">
    <property type="term" value="P:signal peptide processing"/>
    <property type="evidence" value="ECO:0007669"/>
    <property type="project" value="InterPro"/>
</dbReference>
<evidence type="ECO:0000256" key="1">
    <source>
        <dbReference type="ARBA" id="ARBA00004370"/>
    </source>
</evidence>
<evidence type="ECO:0000313" key="11">
    <source>
        <dbReference type="Proteomes" id="UP000297872"/>
    </source>
</evidence>
<feature type="domain" description="Peptidase S49" evidence="9">
    <location>
        <begin position="122"/>
        <end position="276"/>
    </location>
</feature>
<dbReference type="PANTHER" id="PTHR33209">
    <property type="entry name" value="PROTEASE 4"/>
    <property type="match status" value="1"/>
</dbReference>
<dbReference type="SUPFAM" id="SSF52096">
    <property type="entry name" value="ClpP/crotonase"/>
    <property type="match status" value="2"/>
</dbReference>
<dbReference type="InterPro" id="IPR004634">
    <property type="entry name" value="Pept_S49_pIV"/>
</dbReference>
<dbReference type="RefSeq" id="WP_134843199.1">
    <property type="nucleotide sequence ID" value="NZ_SGVY01000013.1"/>
</dbReference>
<feature type="active site" description="Proton donor/acceptor" evidence="7">
    <location>
        <position position="190"/>
    </location>
</feature>
<comment type="caution">
    <text evidence="10">The sequence shown here is derived from an EMBL/GenBank/DDBJ whole genome shotgun (WGS) entry which is preliminary data.</text>
</comment>
<dbReference type="EMBL" id="SGVY01000013">
    <property type="protein sequence ID" value="TFH82430.1"/>
    <property type="molecule type" value="Genomic_DNA"/>
</dbReference>
<evidence type="ECO:0000256" key="8">
    <source>
        <dbReference type="SAM" id="Phobius"/>
    </source>
</evidence>
<feature type="active site" description="Nucleophile" evidence="7">
    <location>
        <position position="389"/>
    </location>
</feature>
<keyword evidence="5" id="KW-0720">Serine protease</keyword>
<dbReference type="Gene3D" id="6.20.330.10">
    <property type="match status" value="1"/>
</dbReference>
<keyword evidence="8" id="KW-1133">Transmembrane helix</keyword>
<dbReference type="CDD" id="cd07018">
    <property type="entry name" value="S49_SppA_67K_type"/>
    <property type="match status" value="1"/>
</dbReference>
<dbReference type="NCBIfam" id="TIGR00706">
    <property type="entry name" value="SppA_dom"/>
    <property type="match status" value="1"/>
</dbReference>
<evidence type="ECO:0000313" key="10">
    <source>
        <dbReference type="EMBL" id="TFH82430.1"/>
    </source>
</evidence>
<accession>A0A4Y8VPL2</accession>
<name>A0A4Y8VPL2_9BACT</name>
<evidence type="ECO:0000259" key="9">
    <source>
        <dbReference type="Pfam" id="PF01343"/>
    </source>
</evidence>
<feature type="domain" description="Peptidase S49" evidence="9">
    <location>
        <begin position="373"/>
        <end position="526"/>
    </location>
</feature>
<evidence type="ECO:0000256" key="4">
    <source>
        <dbReference type="ARBA" id="ARBA00022801"/>
    </source>
</evidence>
<dbReference type="CDD" id="cd07023">
    <property type="entry name" value="S49_Sppa_N_C"/>
    <property type="match status" value="1"/>
</dbReference>
<organism evidence="10 11">
    <name type="scientific">Segatella hominis</name>
    <dbReference type="NCBI Taxonomy" id="2518605"/>
    <lineage>
        <taxon>Bacteria</taxon>
        <taxon>Pseudomonadati</taxon>
        <taxon>Bacteroidota</taxon>
        <taxon>Bacteroidia</taxon>
        <taxon>Bacteroidales</taxon>
        <taxon>Prevotellaceae</taxon>
        <taxon>Segatella</taxon>
    </lineage>
</organism>
<dbReference type="InterPro" id="IPR004635">
    <property type="entry name" value="Pept_S49_SppA"/>
</dbReference>
<protein>
    <submittedName>
        <fullName evidence="10">Signal peptide peptidase SppA</fullName>
    </submittedName>
</protein>
<dbReference type="InterPro" id="IPR047217">
    <property type="entry name" value="S49_SppA_67K_type_N"/>
</dbReference>
<dbReference type="GeneID" id="302994933"/>
<evidence type="ECO:0000256" key="2">
    <source>
        <dbReference type="ARBA" id="ARBA00008683"/>
    </source>
</evidence>
<evidence type="ECO:0000256" key="3">
    <source>
        <dbReference type="ARBA" id="ARBA00022670"/>
    </source>
</evidence>
<proteinExistence type="inferred from homology"/>